<feature type="transmembrane region" description="Helical" evidence="1">
    <location>
        <begin position="153"/>
        <end position="177"/>
    </location>
</feature>
<feature type="transmembrane region" description="Helical" evidence="1">
    <location>
        <begin position="75"/>
        <end position="102"/>
    </location>
</feature>
<accession>A0ABY4HFX7</accession>
<evidence type="ECO:0000313" key="2">
    <source>
        <dbReference type="EMBL" id="UOR13649.1"/>
    </source>
</evidence>
<dbReference type="RefSeq" id="WP_245035354.1">
    <property type="nucleotide sequence ID" value="NZ_CP095075.1"/>
</dbReference>
<keyword evidence="1" id="KW-0812">Transmembrane</keyword>
<evidence type="ECO:0000313" key="3">
    <source>
        <dbReference type="Proteomes" id="UP000830326"/>
    </source>
</evidence>
<organism evidence="2 3">
    <name type="scientific">Halobacillus amylolyticus</name>
    <dbReference type="NCBI Taxonomy" id="2932259"/>
    <lineage>
        <taxon>Bacteria</taxon>
        <taxon>Bacillati</taxon>
        <taxon>Bacillota</taxon>
        <taxon>Bacilli</taxon>
        <taxon>Bacillales</taxon>
        <taxon>Bacillaceae</taxon>
        <taxon>Halobacillus</taxon>
    </lineage>
</organism>
<keyword evidence="3" id="KW-1185">Reference proteome</keyword>
<dbReference type="InterPro" id="IPR018723">
    <property type="entry name" value="DUF2254_membrane"/>
</dbReference>
<name>A0ABY4HFX7_9BACI</name>
<reference evidence="2" key="1">
    <citation type="submission" date="2022-04" db="EMBL/GenBank/DDBJ databases">
        <title>Halobacillus sp. isolated from saltern.</title>
        <authorList>
            <person name="Won M."/>
            <person name="Lee C.-M."/>
            <person name="Woen H.-Y."/>
            <person name="Kwon S.-W."/>
        </authorList>
    </citation>
    <scope>NUCLEOTIDE SEQUENCE</scope>
    <source>
        <strain evidence="2">SSHM10-5</strain>
    </source>
</reference>
<evidence type="ECO:0000256" key="1">
    <source>
        <dbReference type="SAM" id="Phobius"/>
    </source>
</evidence>
<keyword evidence="1" id="KW-1133">Transmembrane helix</keyword>
<dbReference type="EMBL" id="CP095075">
    <property type="protein sequence ID" value="UOR13649.1"/>
    <property type="molecule type" value="Genomic_DNA"/>
</dbReference>
<dbReference type="Proteomes" id="UP000830326">
    <property type="component" value="Chromosome"/>
</dbReference>
<dbReference type="Pfam" id="PF10011">
    <property type="entry name" value="DUF2254"/>
    <property type="match status" value="1"/>
</dbReference>
<protein>
    <submittedName>
        <fullName evidence="2">DUF2254 domain-containing protein</fullName>
    </submittedName>
</protein>
<feature type="transmembrane region" description="Helical" evidence="1">
    <location>
        <begin position="123"/>
        <end position="141"/>
    </location>
</feature>
<keyword evidence="1" id="KW-0472">Membrane</keyword>
<gene>
    <name evidence="2" type="ORF">MUO15_09485</name>
</gene>
<sequence>MKNPNKLQAKIMKYKNMSKREKWHQIYSNLWVTPIIYAALSLLLFAVTVWADLKMEFGNMIPSILSVNYQLTQTILSTLTGGLLSLNVFTFYGVLTALTTFAGQFSPRILKNFMMTKVTQRTLGIFNGSFLYVLFCLLFLNGETASQYCLIPVTATLLTALCIGAFAIFINHIVTWLQVSNMTGDMKEESVDIIENSLLSELEPYRVDDEATINGQIPEDQGHQISLDHSGYLQTIDFVPLIEEACKDDLIIRLEYKVGNFVFGSTPLLTYWKKDTTTIDEFKYKNMFHTGNSQTEIQDIEFSINKFVEIAIRALGNDDPKTATGTIYEIGDLLINISQKAKFTPYLTDKDDNLRLILQNLDFDDYLYIGFASIRHYARDNVVITIEFLKVLDAIAQGVSKRDHQAVWDFAVYTASGFEYEYMHFLDNRKFYYALFNIAKTTGNEEGYNNLTKKLSKHLELSFKE</sequence>
<proteinExistence type="predicted"/>